<reference evidence="14" key="1">
    <citation type="submission" date="2016-05" db="EMBL/GenBank/DDBJ databases">
        <title>Comparative genomics of biotechnologically important yeasts.</title>
        <authorList>
            <consortium name="DOE Joint Genome Institute"/>
            <person name="Riley R."/>
            <person name="Haridas S."/>
            <person name="Wolfe K.H."/>
            <person name="Lopes M.R."/>
            <person name="Hittinger C.T."/>
            <person name="Goker M."/>
            <person name="Salamov A."/>
            <person name="Wisecaver J."/>
            <person name="Long T.M."/>
            <person name="Aerts A.L."/>
            <person name="Barry K."/>
            <person name="Choi C."/>
            <person name="Clum A."/>
            <person name="Coughlan A.Y."/>
            <person name="Deshpande S."/>
            <person name="Douglass A.P."/>
            <person name="Hanson S.J."/>
            <person name="Klenk H.-P."/>
            <person name="Labutti K."/>
            <person name="Lapidus A."/>
            <person name="Lindquist E."/>
            <person name="Lipzen A."/>
            <person name="Meier-Kolthoff J.P."/>
            <person name="Ohm R.A."/>
            <person name="Otillar R.P."/>
            <person name="Pangilinan J."/>
            <person name="Peng Y."/>
            <person name="Rokas A."/>
            <person name="Rosa C.A."/>
            <person name="Scheuner C."/>
            <person name="Sibirny A.A."/>
            <person name="Slot J.C."/>
            <person name="Stielow J.B."/>
            <person name="Sun H."/>
            <person name="Kurtzman C.P."/>
            <person name="Blackwell M."/>
            <person name="Grigoriev I.V."/>
            <person name="Jeffries T.W."/>
        </authorList>
    </citation>
    <scope>NUCLEOTIDE SEQUENCE [LARGE SCALE GENOMIC DNA]</scope>
    <source>
        <strain evidence="14">NRRL Y-2460</strain>
    </source>
</reference>
<keyword evidence="3" id="KW-0509">mRNA transport</keyword>
<proteinExistence type="inferred from homology"/>
<dbReference type="Pfam" id="PF18378">
    <property type="entry name" value="Nup188_C"/>
    <property type="match status" value="1"/>
</dbReference>
<dbReference type="OrthoDB" id="102511at2759"/>
<dbReference type="GO" id="GO:0017056">
    <property type="term" value="F:structural constituent of nuclear pore"/>
    <property type="evidence" value="ECO:0007669"/>
    <property type="project" value="InterPro"/>
</dbReference>
<evidence type="ECO:0000256" key="9">
    <source>
        <dbReference type="ARBA" id="ARBA00040174"/>
    </source>
</evidence>
<keyword evidence="7" id="KW-0539">Nucleus</keyword>
<evidence type="ECO:0000259" key="12">
    <source>
        <dbReference type="Pfam" id="PF21093"/>
    </source>
</evidence>
<evidence type="ECO:0000256" key="5">
    <source>
        <dbReference type="ARBA" id="ARBA00023010"/>
    </source>
</evidence>
<name>A0A1E4TYS9_PACTA</name>
<dbReference type="Pfam" id="PF21093">
    <property type="entry name" value="Nup188_N-subdom_III"/>
    <property type="match status" value="1"/>
</dbReference>
<evidence type="ECO:0000256" key="4">
    <source>
        <dbReference type="ARBA" id="ARBA00022927"/>
    </source>
</evidence>
<dbReference type="PANTHER" id="PTHR31431:SF1">
    <property type="entry name" value="NUCLEOPORIN NUP188"/>
    <property type="match status" value="1"/>
</dbReference>
<evidence type="ECO:0000256" key="2">
    <source>
        <dbReference type="ARBA" id="ARBA00022448"/>
    </source>
</evidence>
<dbReference type="PANTHER" id="PTHR31431">
    <property type="entry name" value="NUCLEOPORIN NUP188 HOMOLOG"/>
    <property type="match status" value="1"/>
</dbReference>
<evidence type="ECO:0000256" key="7">
    <source>
        <dbReference type="ARBA" id="ARBA00023242"/>
    </source>
</evidence>
<evidence type="ECO:0000259" key="11">
    <source>
        <dbReference type="Pfam" id="PF18378"/>
    </source>
</evidence>
<keyword evidence="14" id="KW-1185">Reference proteome</keyword>
<dbReference type="Gene3D" id="1.25.10.70">
    <property type="match status" value="1"/>
</dbReference>
<gene>
    <name evidence="13" type="ORF">PACTADRAFT_74442</name>
</gene>
<dbReference type="InterPro" id="IPR041634">
    <property type="entry name" value="Nup188_C"/>
</dbReference>
<dbReference type="InterPro" id="IPR018864">
    <property type="entry name" value="Nucleoporin_Nup188_N"/>
</dbReference>
<comment type="similarity">
    <text evidence="8">Belongs to the Nup188 family.</text>
</comment>
<dbReference type="STRING" id="669874.A0A1E4TYS9"/>
<feature type="domain" description="Nucleoporin Nup188 N-terminal" evidence="10">
    <location>
        <begin position="50"/>
        <end position="517"/>
    </location>
</feature>
<dbReference type="Pfam" id="PF10487">
    <property type="entry name" value="Nup188_N"/>
    <property type="match status" value="1"/>
</dbReference>
<keyword evidence="4" id="KW-0653">Protein transport</keyword>
<keyword evidence="2" id="KW-0813">Transport</keyword>
<dbReference type="InterPro" id="IPR048883">
    <property type="entry name" value="Nup188_N-subdom_III"/>
</dbReference>
<dbReference type="GO" id="GO:0006606">
    <property type="term" value="P:protein import into nucleus"/>
    <property type="evidence" value="ECO:0007669"/>
    <property type="project" value="TreeGrafter"/>
</dbReference>
<dbReference type="Proteomes" id="UP000094236">
    <property type="component" value="Unassembled WGS sequence"/>
</dbReference>
<comment type="subcellular location">
    <subcellularLocation>
        <location evidence="1">Nucleus</location>
        <location evidence="1">Nuclear pore complex</location>
    </subcellularLocation>
</comment>
<protein>
    <recommendedName>
        <fullName evidence="9">Nucleoporin NUP188</fullName>
    </recommendedName>
</protein>
<organism evidence="13 14">
    <name type="scientific">Pachysolen tannophilus NRRL Y-2460</name>
    <dbReference type="NCBI Taxonomy" id="669874"/>
    <lineage>
        <taxon>Eukaryota</taxon>
        <taxon>Fungi</taxon>
        <taxon>Dikarya</taxon>
        <taxon>Ascomycota</taxon>
        <taxon>Saccharomycotina</taxon>
        <taxon>Pichiomycetes</taxon>
        <taxon>Pachysolenaceae</taxon>
        <taxon>Pachysolen</taxon>
    </lineage>
</organism>
<accession>A0A1E4TYS9</accession>
<evidence type="ECO:0000259" key="10">
    <source>
        <dbReference type="Pfam" id="PF10487"/>
    </source>
</evidence>
<dbReference type="InterPro" id="IPR044840">
    <property type="entry name" value="Nup188"/>
</dbReference>
<dbReference type="EMBL" id="KV454012">
    <property type="protein sequence ID" value="ODV96828.1"/>
    <property type="molecule type" value="Genomic_DNA"/>
</dbReference>
<sequence length="1650" mass="188221">MGESSESSVNLGYDDDGKELSPLEPEASWTIDHAILLLQETSNPTMLSAVGKFLVMNKPILNQSLPFKLSKEFKDEEIMNLKELSLRGIKYSNVTEQNKKDAIKIARLFKLDPFETLRIVLQTSQKIPGKIIVEEATVKLSAKKEKSLLPIDKSTSYEDERIQLLSEKILRERRLVLQLMSLLIQNQHNNLFPQTVRSIGYEITTNPSLMGNSIESYEILVDFIMEQSYLTNASKQLNDLNIKEHYLLLIDSAKLLINLILNKTLEKKLALKWFQIMAKINFMSTMSKKIPQDTLIIIEALATIITVLVLDLDNEKTDLEDDVSFINDPNIFNEINTILSKAPTNPIVLYAWSIILYRKSLTIEEFPSSAAVKNFVSHSKNYLSNLKLIFNTFLTRANELDVCNSLIKCYNILKFDQLYTLILGSYVLSMLPYVVLTPKIATLIETIISGAPKHIIERFFKDKDTKSLILVLKSKIPLSFLSYIPFCNINGYFAFKDLSSLKSYMVSFNEEQLINKYVFDESNPEFITLTENIDVLPPYESSGELSLLLKPGTRGKFISISSEKEQFVSFIYEYNGLSLIGRILQNICKNFDVENEEKTSLAVYILNLLSNIFAVCSKSDQEEALRVTSAFVDGNDIIKVVCDIYSRALIERHIKILVAGNKLFNSLTRNFSEKVWTSLKTSVLLENKSRGEYYAIILGSVEMVHGNYDFTISLLELIDNLINSCFSITEKYIMTERQEILKKFTIFLIQIFEGFISWRYNHKYQKMQIGTLVSDLFSNILVSFYGMGKPEAKSEQRVKTTKVLEGSASKIIDAFLISNSNDVRSNKPIISMIESLSVALSTFATSDYTSMWYKNWIKSSFNLSTLLISARSMLGLKPSTFERSIFSKSSTLISVYAQFVQLRINIINLLTSLVSAKWPNEPPSLLAHLGDYYSNVLLRSLATDLNNTFDDYEIKIRIYDFFSAVMEGNQEGLSIMFITGRDIRESILHESPVTDGKALSILNILKKNVSSIYKFPDYVSIHLVVAISLAFNSWTTAKEGGNDKEFINELIKRIQRRPQFKTLKPYTSEDYVNISYEYKLISKIAEILALYLFVSKDEECSKNIENLLTDEKFMKSIESIFKITGYKPSLHSDLRNAFKRKWPEFKLAGFIRSPLVKTKTYGVDSIYDLAIMDKVFKDESDWEGYKEDIFSSSINLKYVESQIAAAKSLGALLTSYCNKVKTPLNPIYLKLVSKLLELNNEESITAPVFKDIYRERIELSFFIIYTVLKNNGEINDDPTAYEIIENCSNTLVSNDLDLITGLSDVNIFYYRPLLRTLLTALKMAKNDEHLLEEHSETFVSLFNLVISKSSRFLFSSIQNEALSSNQKEFADSKIINQRLEDVFLILSILKVMTRLKFSKAVHLKFASSLVENGSIKTIFNLYSCSHIIKINNEPVFAELTLSFIYELVSIRPIAERLISNGLFSILVESPISIIIQKGGIRPSASLTYHRIWNNGLLSILLTLLSTFGERVLPEIVMFLIYFSNQLTTSINAWFQDSIIISSAVIQETNQFVLLYKVLQALNVENYLASSNTNTGAVGASEIQFIPGLDTKEQRQELVNVFNYLLSHPKFLSMRVSPITPEEEISYERDNKKFIENIVSDIRELRDSLIY</sequence>
<feature type="domain" description="Nucleoporin Nup188 N-terminal subdomain III" evidence="12">
    <location>
        <begin position="568"/>
        <end position="981"/>
    </location>
</feature>
<dbReference type="GO" id="GO:0044611">
    <property type="term" value="C:nuclear pore inner ring"/>
    <property type="evidence" value="ECO:0007669"/>
    <property type="project" value="TreeGrafter"/>
</dbReference>
<evidence type="ECO:0000313" key="14">
    <source>
        <dbReference type="Proteomes" id="UP000094236"/>
    </source>
</evidence>
<evidence type="ECO:0000256" key="1">
    <source>
        <dbReference type="ARBA" id="ARBA00004567"/>
    </source>
</evidence>
<keyword evidence="5" id="KW-0811">Translocation</keyword>
<feature type="domain" description="Nuclear pore protein Nup188 C-terminal" evidence="11">
    <location>
        <begin position="1297"/>
        <end position="1622"/>
    </location>
</feature>
<evidence type="ECO:0000313" key="13">
    <source>
        <dbReference type="EMBL" id="ODV96828.1"/>
    </source>
</evidence>
<dbReference type="GO" id="GO:0051028">
    <property type="term" value="P:mRNA transport"/>
    <property type="evidence" value="ECO:0007669"/>
    <property type="project" value="UniProtKB-KW"/>
</dbReference>
<keyword evidence="6" id="KW-0906">Nuclear pore complex</keyword>
<evidence type="ECO:0000256" key="8">
    <source>
        <dbReference type="ARBA" id="ARBA00038387"/>
    </source>
</evidence>
<evidence type="ECO:0000256" key="6">
    <source>
        <dbReference type="ARBA" id="ARBA00023132"/>
    </source>
</evidence>
<dbReference type="GO" id="GO:0006405">
    <property type="term" value="P:RNA export from nucleus"/>
    <property type="evidence" value="ECO:0007669"/>
    <property type="project" value="TreeGrafter"/>
</dbReference>
<evidence type="ECO:0000256" key="3">
    <source>
        <dbReference type="ARBA" id="ARBA00022816"/>
    </source>
</evidence>